<feature type="transmembrane region" description="Helical" evidence="1">
    <location>
        <begin position="96"/>
        <end position="119"/>
    </location>
</feature>
<dbReference type="Proteomes" id="UP000563094">
    <property type="component" value="Unassembled WGS sequence"/>
</dbReference>
<accession>A0A839GW58</accession>
<dbReference type="AlphaFoldDB" id="A0A839GW58"/>
<reference evidence="2 3" key="1">
    <citation type="submission" date="2020-08" db="EMBL/GenBank/DDBJ databases">
        <title>Genomic Encyclopedia of Type Strains, Phase IV (KMG-IV): sequencing the most valuable type-strain genomes for metagenomic binning, comparative biology and taxonomic classification.</title>
        <authorList>
            <person name="Goeker M."/>
        </authorList>
    </citation>
    <scope>NUCLEOTIDE SEQUENCE [LARGE SCALE GENOMIC DNA]</scope>
    <source>
        <strain evidence="2 3">DSM 29854</strain>
    </source>
</reference>
<sequence length="151" mass="17548">MFIPIFIWNIALAHKFPKAFQPEIFWNKIPAFLTYGENISRVIIVTIALGMPLKVVTSLQKKGLFLYATGALLYFASWLLLIYVPDSQWSNTVWGFMAPAYTPLLWLLGMGMIGDAFYFKLPFKRWYFILAAIIFLGFHNLHTYLIFSRTH</sequence>
<comment type="caution">
    <text evidence="2">The sequence shown here is derived from an EMBL/GenBank/DDBJ whole genome shotgun (WGS) entry which is preliminary data.</text>
</comment>
<gene>
    <name evidence="2" type="ORF">FHS90_003388</name>
</gene>
<feature type="transmembrane region" description="Helical" evidence="1">
    <location>
        <begin position="126"/>
        <end position="147"/>
    </location>
</feature>
<keyword evidence="3" id="KW-1185">Reference proteome</keyword>
<proteinExistence type="predicted"/>
<protein>
    <submittedName>
        <fullName evidence="2">Uncharacterized protein</fullName>
    </submittedName>
</protein>
<evidence type="ECO:0000313" key="2">
    <source>
        <dbReference type="EMBL" id="MBA9078658.1"/>
    </source>
</evidence>
<dbReference type="RefSeq" id="WP_182513807.1">
    <property type="nucleotide sequence ID" value="NZ_JACJIQ010000014.1"/>
</dbReference>
<evidence type="ECO:0000256" key="1">
    <source>
        <dbReference type="SAM" id="Phobius"/>
    </source>
</evidence>
<feature type="transmembrane region" description="Helical" evidence="1">
    <location>
        <begin position="64"/>
        <end position="84"/>
    </location>
</feature>
<name>A0A839GW58_9BACT</name>
<dbReference type="EMBL" id="JACJIQ010000014">
    <property type="protein sequence ID" value="MBA9078658.1"/>
    <property type="molecule type" value="Genomic_DNA"/>
</dbReference>
<organism evidence="2 3">
    <name type="scientific">Rufibacter quisquiliarum</name>
    <dbReference type="NCBI Taxonomy" id="1549639"/>
    <lineage>
        <taxon>Bacteria</taxon>
        <taxon>Pseudomonadati</taxon>
        <taxon>Bacteroidota</taxon>
        <taxon>Cytophagia</taxon>
        <taxon>Cytophagales</taxon>
        <taxon>Hymenobacteraceae</taxon>
        <taxon>Rufibacter</taxon>
    </lineage>
</organism>
<keyword evidence="1" id="KW-1133">Transmembrane helix</keyword>
<keyword evidence="1" id="KW-0812">Transmembrane</keyword>
<keyword evidence="1" id="KW-0472">Membrane</keyword>
<evidence type="ECO:0000313" key="3">
    <source>
        <dbReference type="Proteomes" id="UP000563094"/>
    </source>
</evidence>